<dbReference type="PANTHER" id="PTHR33693:SF1">
    <property type="entry name" value="TYPE-4 URACIL-DNA GLYCOSYLASE"/>
    <property type="match status" value="1"/>
</dbReference>
<organism evidence="13 14">
    <name type="scientific">Methanohalophilus halophilus</name>
    <dbReference type="NCBI Taxonomy" id="2177"/>
    <lineage>
        <taxon>Archaea</taxon>
        <taxon>Methanobacteriati</taxon>
        <taxon>Methanobacteriota</taxon>
        <taxon>Stenosarchaea group</taxon>
        <taxon>Methanomicrobia</taxon>
        <taxon>Methanosarcinales</taxon>
        <taxon>Methanosarcinaceae</taxon>
        <taxon>Methanohalophilus</taxon>
    </lineage>
</organism>
<dbReference type="InterPro" id="IPR036895">
    <property type="entry name" value="Uracil-DNA_glycosylase-like_sf"/>
</dbReference>
<dbReference type="GO" id="GO:0004844">
    <property type="term" value="F:uracil DNA N-glycosylase activity"/>
    <property type="evidence" value="ECO:0007669"/>
    <property type="project" value="UniProtKB-EC"/>
</dbReference>
<keyword evidence="10" id="KW-0411">Iron-sulfur</keyword>
<keyword evidence="6" id="KW-0479">Metal-binding</keyword>
<evidence type="ECO:0000256" key="4">
    <source>
        <dbReference type="ARBA" id="ARBA00019403"/>
    </source>
</evidence>
<feature type="domain" description="Uracil-DNA glycosylase-like" evidence="12">
    <location>
        <begin position="33"/>
        <end position="181"/>
    </location>
</feature>
<comment type="similarity">
    <text evidence="2">Belongs to the uracil-DNA glycosylase (UDG) superfamily. Type 4 (UDGa) family.</text>
</comment>
<evidence type="ECO:0000256" key="8">
    <source>
        <dbReference type="ARBA" id="ARBA00022801"/>
    </source>
</evidence>
<dbReference type="SUPFAM" id="SSF52141">
    <property type="entry name" value="Uracil-DNA glycosylase-like"/>
    <property type="match status" value="1"/>
</dbReference>
<proteinExistence type="inferred from homology"/>
<evidence type="ECO:0000256" key="10">
    <source>
        <dbReference type="ARBA" id="ARBA00023014"/>
    </source>
</evidence>
<dbReference type="InterPro" id="IPR005122">
    <property type="entry name" value="Uracil-DNA_glycosylase-like"/>
</dbReference>
<reference evidence="13 14" key="1">
    <citation type="submission" date="2016-10" db="EMBL/GenBank/DDBJ databases">
        <authorList>
            <person name="de Groot N.N."/>
        </authorList>
    </citation>
    <scope>NUCLEOTIDE SEQUENCE [LARGE SCALE GENOMIC DNA]</scope>
    <source>
        <strain evidence="13 14">Z-7982</strain>
    </source>
</reference>
<dbReference type="CDD" id="cd10030">
    <property type="entry name" value="UDG-F4_TTUDGA_SPO1dp_like"/>
    <property type="match status" value="1"/>
</dbReference>
<keyword evidence="7" id="KW-0227">DNA damage</keyword>
<protein>
    <recommendedName>
        <fullName evidence="4">Type-4 uracil-DNA glycosylase</fullName>
        <ecNumber evidence="3">3.2.2.27</ecNumber>
    </recommendedName>
</protein>
<evidence type="ECO:0000256" key="3">
    <source>
        <dbReference type="ARBA" id="ARBA00012030"/>
    </source>
</evidence>
<dbReference type="Pfam" id="PF03167">
    <property type="entry name" value="UDG"/>
    <property type="match status" value="1"/>
</dbReference>
<evidence type="ECO:0000313" key="14">
    <source>
        <dbReference type="Proteomes" id="UP000198669"/>
    </source>
</evidence>
<keyword evidence="5" id="KW-0004">4Fe-4S</keyword>
<evidence type="ECO:0000259" key="12">
    <source>
        <dbReference type="SMART" id="SM00986"/>
    </source>
</evidence>
<evidence type="ECO:0000313" key="13">
    <source>
        <dbReference type="EMBL" id="SDW57868.1"/>
    </source>
</evidence>
<comment type="catalytic activity">
    <reaction evidence="1">
        <text>Hydrolyzes single-stranded DNA or mismatched double-stranded DNA and polynucleotides, releasing free uracil.</text>
        <dbReference type="EC" id="3.2.2.27"/>
    </reaction>
</comment>
<evidence type="ECO:0000256" key="6">
    <source>
        <dbReference type="ARBA" id="ARBA00022723"/>
    </source>
</evidence>
<keyword evidence="9" id="KW-0408">Iron</keyword>
<dbReference type="Proteomes" id="UP000198669">
    <property type="component" value="Unassembled WGS sequence"/>
</dbReference>
<accession>A0A1H2UPJ2</accession>
<dbReference type="GO" id="GO:0006281">
    <property type="term" value="P:DNA repair"/>
    <property type="evidence" value="ECO:0007669"/>
    <property type="project" value="UniProtKB-KW"/>
</dbReference>
<evidence type="ECO:0000256" key="1">
    <source>
        <dbReference type="ARBA" id="ARBA00001400"/>
    </source>
</evidence>
<evidence type="ECO:0000256" key="11">
    <source>
        <dbReference type="ARBA" id="ARBA00023204"/>
    </source>
</evidence>
<sequence>MGQKMINSFEDLEEEINSCTACQLHESATHKVIMKGGQNPKVLFIGEAPGKNEDASGIPFCGRAGKILDGMIEDMDIQQKDWAVINTVKCRPPDNRRPRKGELAACRAFFERQIEMLDPDVIILLGNTAEEAFLGNRQLQWGECREIDGINVVKFYHPAALIYTKSRQPEQQEFIEKNSALW</sequence>
<dbReference type="GO" id="GO:0051539">
    <property type="term" value="F:4 iron, 4 sulfur cluster binding"/>
    <property type="evidence" value="ECO:0007669"/>
    <property type="project" value="UniProtKB-KW"/>
</dbReference>
<name>A0A1H2UPJ2_9EURY</name>
<evidence type="ECO:0000256" key="9">
    <source>
        <dbReference type="ARBA" id="ARBA00023004"/>
    </source>
</evidence>
<evidence type="ECO:0000256" key="7">
    <source>
        <dbReference type="ARBA" id="ARBA00022763"/>
    </source>
</evidence>
<keyword evidence="8" id="KW-0378">Hydrolase</keyword>
<keyword evidence="11" id="KW-0234">DNA repair</keyword>
<gene>
    <name evidence="13" type="ORF">SAMN04515625_1245</name>
</gene>
<dbReference type="SMART" id="SM00987">
    <property type="entry name" value="UreE_C"/>
    <property type="match status" value="1"/>
</dbReference>
<evidence type="ECO:0000256" key="2">
    <source>
        <dbReference type="ARBA" id="ARBA00006521"/>
    </source>
</evidence>
<evidence type="ECO:0000256" key="5">
    <source>
        <dbReference type="ARBA" id="ARBA00022485"/>
    </source>
</evidence>
<dbReference type="EC" id="3.2.2.27" evidence="3"/>
<dbReference type="NCBIfam" id="TIGR00758">
    <property type="entry name" value="UDG_fam4"/>
    <property type="match status" value="1"/>
</dbReference>
<dbReference type="Gene3D" id="3.40.470.10">
    <property type="entry name" value="Uracil-DNA glycosylase-like domain"/>
    <property type="match status" value="1"/>
</dbReference>
<dbReference type="AlphaFoldDB" id="A0A1H2UPJ2"/>
<dbReference type="PANTHER" id="PTHR33693">
    <property type="entry name" value="TYPE-5 URACIL-DNA GLYCOSYLASE"/>
    <property type="match status" value="1"/>
</dbReference>
<dbReference type="InterPro" id="IPR005273">
    <property type="entry name" value="Ura-DNA_glyco_family4"/>
</dbReference>
<dbReference type="GO" id="GO:0046872">
    <property type="term" value="F:metal ion binding"/>
    <property type="evidence" value="ECO:0007669"/>
    <property type="project" value="UniProtKB-KW"/>
</dbReference>
<dbReference type="EMBL" id="FNMU01000003">
    <property type="protein sequence ID" value="SDW57868.1"/>
    <property type="molecule type" value="Genomic_DNA"/>
</dbReference>
<dbReference type="InterPro" id="IPR051536">
    <property type="entry name" value="UDG_Type-4/5"/>
</dbReference>
<dbReference type="SMART" id="SM00986">
    <property type="entry name" value="UDG"/>
    <property type="match status" value="1"/>
</dbReference>